<accession>A0ACA9N687</accession>
<organism evidence="1 2">
    <name type="scientific">Dentiscutata heterogama</name>
    <dbReference type="NCBI Taxonomy" id="1316150"/>
    <lineage>
        <taxon>Eukaryota</taxon>
        <taxon>Fungi</taxon>
        <taxon>Fungi incertae sedis</taxon>
        <taxon>Mucoromycota</taxon>
        <taxon>Glomeromycotina</taxon>
        <taxon>Glomeromycetes</taxon>
        <taxon>Diversisporales</taxon>
        <taxon>Gigasporaceae</taxon>
        <taxon>Dentiscutata</taxon>
    </lineage>
</organism>
<dbReference type="EMBL" id="CAJVPU010014138">
    <property type="protein sequence ID" value="CAG8637810.1"/>
    <property type="molecule type" value="Genomic_DNA"/>
</dbReference>
<gene>
    <name evidence="1" type="ORF">DHETER_LOCUS8696</name>
</gene>
<comment type="caution">
    <text evidence="1">The sequence shown here is derived from an EMBL/GenBank/DDBJ whole genome shotgun (WGS) entry which is preliminary data.</text>
</comment>
<evidence type="ECO:0000313" key="2">
    <source>
        <dbReference type="Proteomes" id="UP000789702"/>
    </source>
</evidence>
<proteinExistence type="predicted"/>
<keyword evidence="2" id="KW-1185">Reference proteome</keyword>
<feature type="non-terminal residue" evidence="1">
    <location>
        <position position="1"/>
    </location>
</feature>
<protein>
    <submittedName>
        <fullName evidence="1">6553_t:CDS:1</fullName>
    </submittedName>
</protein>
<evidence type="ECO:0000313" key="1">
    <source>
        <dbReference type="EMBL" id="CAG8637810.1"/>
    </source>
</evidence>
<dbReference type="Proteomes" id="UP000789702">
    <property type="component" value="Unassembled WGS sequence"/>
</dbReference>
<name>A0ACA9N687_9GLOM</name>
<reference evidence="1" key="1">
    <citation type="submission" date="2021-06" db="EMBL/GenBank/DDBJ databases">
        <authorList>
            <person name="Kallberg Y."/>
            <person name="Tangrot J."/>
            <person name="Rosling A."/>
        </authorList>
    </citation>
    <scope>NUCLEOTIDE SEQUENCE</scope>
    <source>
        <strain evidence="1">IL203A</strain>
    </source>
</reference>
<sequence>RFSSITGESLNSNLYILNTQNYTWITSTPTDQNPPTPTNSNNPYPTNSDNQSSSVTSSKNLLLTGIGIGVGAIIFITVIIFAGVLLYKRCYKASNAIPTPGNIDPYIYYEK</sequence>